<comment type="subcellular location">
    <subcellularLocation>
        <location evidence="1 6">Secreted</location>
        <location evidence="1 6">Cell wall</location>
    </subcellularLocation>
</comment>
<dbReference type="GeneID" id="19209799"/>
<dbReference type="OrthoDB" id="4225815at2759"/>
<feature type="chain" id="PRO_5024505215" description="Hydrophobin" evidence="6">
    <location>
        <begin position="18"/>
        <end position="101"/>
    </location>
</feature>
<evidence type="ECO:0000256" key="6">
    <source>
        <dbReference type="RuleBase" id="RU365009"/>
    </source>
</evidence>
<evidence type="ECO:0000313" key="8">
    <source>
        <dbReference type="Proteomes" id="UP000053558"/>
    </source>
</evidence>
<dbReference type="EMBL" id="JH711573">
    <property type="protein sequence ID" value="EIW86203.1"/>
    <property type="molecule type" value="Genomic_DNA"/>
</dbReference>
<dbReference type="SMART" id="SM00075">
    <property type="entry name" value="HYDRO"/>
    <property type="match status" value="1"/>
</dbReference>
<proteinExistence type="inferred from homology"/>
<dbReference type="OMA" id="AQCCNSV"/>
<dbReference type="Pfam" id="PF01185">
    <property type="entry name" value="Hydrophobin"/>
    <property type="match status" value="1"/>
</dbReference>
<dbReference type="InterPro" id="IPR001338">
    <property type="entry name" value="Class_I_Hydrophobin"/>
</dbReference>
<dbReference type="GO" id="GO:0005199">
    <property type="term" value="F:structural constituent of cell wall"/>
    <property type="evidence" value="ECO:0007669"/>
    <property type="project" value="InterPro"/>
</dbReference>
<dbReference type="KEGG" id="cput:CONPUDRAFT_78645"/>
<evidence type="ECO:0000256" key="5">
    <source>
        <dbReference type="ARBA" id="ARBA00023157"/>
    </source>
</evidence>
<reference evidence="8" key="1">
    <citation type="journal article" date="2012" name="Science">
        <title>The Paleozoic origin of enzymatic lignin decomposition reconstructed from 31 fungal genomes.</title>
        <authorList>
            <person name="Floudas D."/>
            <person name="Binder M."/>
            <person name="Riley R."/>
            <person name="Barry K."/>
            <person name="Blanchette R.A."/>
            <person name="Henrissat B."/>
            <person name="Martinez A.T."/>
            <person name="Otillar R."/>
            <person name="Spatafora J.W."/>
            <person name="Yadav J.S."/>
            <person name="Aerts A."/>
            <person name="Benoit I."/>
            <person name="Boyd A."/>
            <person name="Carlson A."/>
            <person name="Copeland A."/>
            <person name="Coutinho P.M."/>
            <person name="de Vries R.P."/>
            <person name="Ferreira P."/>
            <person name="Findley K."/>
            <person name="Foster B."/>
            <person name="Gaskell J."/>
            <person name="Glotzer D."/>
            <person name="Gorecki P."/>
            <person name="Heitman J."/>
            <person name="Hesse C."/>
            <person name="Hori C."/>
            <person name="Igarashi K."/>
            <person name="Jurgens J.A."/>
            <person name="Kallen N."/>
            <person name="Kersten P."/>
            <person name="Kohler A."/>
            <person name="Kuees U."/>
            <person name="Kumar T.K.A."/>
            <person name="Kuo A."/>
            <person name="LaButti K."/>
            <person name="Larrondo L.F."/>
            <person name="Lindquist E."/>
            <person name="Ling A."/>
            <person name="Lombard V."/>
            <person name="Lucas S."/>
            <person name="Lundell T."/>
            <person name="Martin R."/>
            <person name="McLaughlin D.J."/>
            <person name="Morgenstern I."/>
            <person name="Morin E."/>
            <person name="Murat C."/>
            <person name="Nagy L.G."/>
            <person name="Nolan M."/>
            <person name="Ohm R.A."/>
            <person name="Patyshakuliyeva A."/>
            <person name="Rokas A."/>
            <person name="Ruiz-Duenas F.J."/>
            <person name="Sabat G."/>
            <person name="Salamov A."/>
            <person name="Samejima M."/>
            <person name="Schmutz J."/>
            <person name="Slot J.C."/>
            <person name="St John F."/>
            <person name="Stenlid J."/>
            <person name="Sun H."/>
            <person name="Sun S."/>
            <person name="Syed K."/>
            <person name="Tsang A."/>
            <person name="Wiebenga A."/>
            <person name="Young D."/>
            <person name="Pisabarro A."/>
            <person name="Eastwood D.C."/>
            <person name="Martin F."/>
            <person name="Cullen D."/>
            <person name="Grigoriev I.V."/>
            <person name="Hibbett D.S."/>
        </authorList>
    </citation>
    <scope>NUCLEOTIDE SEQUENCE [LARGE SCALE GENOMIC DNA]</scope>
    <source>
        <strain evidence="8">RWD-64-598 SS2</strain>
    </source>
</reference>
<comment type="similarity">
    <text evidence="2 6">Belongs to the fungal hydrophobin family.</text>
</comment>
<dbReference type="AlphaFoldDB" id="A0A5M3N484"/>
<keyword evidence="3 6" id="KW-0134">Cell wall</keyword>
<keyword evidence="8" id="KW-1185">Reference proteome</keyword>
<feature type="signal peptide" evidence="6">
    <location>
        <begin position="1"/>
        <end position="17"/>
    </location>
</feature>
<dbReference type="RefSeq" id="XP_007762743.1">
    <property type="nucleotide sequence ID" value="XM_007764553.1"/>
</dbReference>
<comment type="caution">
    <text evidence="7">The sequence shown here is derived from an EMBL/GenBank/DDBJ whole genome shotgun (WGS) entry which is preliminary data.</text>
</comment>
<dbReference type="CDD" id="cd23507">
    <property type="entry name" value="hydrophobin_I"/>
    <property type="match status" value="1"/>
</dbReference>
<protein>
    <recommendedName>
        <fullName evidence="6">Hydrophobin</fullName>
    </recommendedName>
</protein>
<evidence type="ECO:0000256" key="4">
    <source>
        <dbReference type="ARBA" id="ARBA00022525"/>
    </source>
</evidence>
<name>A0A5M3N484_CONPW</name>
<keyword evidence="4 6" id="KW-0964">Secreted</keyword>
<evidence type="ECO:0000256" key="3">
    <source>
        <dbReference type="ARBA" id="ARBA00022512"/>
    </source>
</evidence>
<dbReference type="Proteomes" id="UP000053558">
    <property type="component" value="Unassembled WGS sequence"/>
</dbReference>
<evidence type="ECO:0000313" key="7">
    <source>
        <dbReference type="EMBL" id="EIW86203.1"/>
    </source>
</evidence>
<dbReference type="GO" id="GO:0009277">
    <property type="term" value="C:fungal-type cell wall"/>
    <property type="evidence" value="ECO:0007669"/>
    <property type="project" value="InterPro"/>
</dbReference>
<keyword evidence="6" id="KW-0732">Signal</keyword>
<organism evidence="7 8">
    <name type="scientific">Coniophora puteana (strain RWD-64-598)</name>
    <name type="common">Brown rot fungus</name>
    <dbReference type="NCBI Taxonomy" id="741705"/>
    <lineage>
        <taxon>Eukaryota</taxon>
        <taxon>Fungi</taxon>
        <taxon>Dikarya</taxon>
        <taxon>Basidiomycota</taxon>
        <taxon>Agaricomycotina</taxon>
        <taxon>Agaricomycetes</taxon>
        <taxon>Agaricomycetidae</taxon>
        <taxon>Boletales</taxon>
        <taxon>Coniophorineae</taxon>
        <taxon>Coniophoraceae</taxon>
        <taxon>Coniophora</taxon>
    </lineage>
</organism>
<keyword evidence="5 6" id="KW-1015">Disulfide bond</keyword>
<sequence>MRASTFAALTLAAVVAADQCNTGSAQCCNSVKQADDESLTGIFGLLGIVVGEVTGQVGVDCSPIGALSSGGGQCNQHPVCCTNNTFKGLVNLGCSPINVGL</sequence>
<evidence type="ECO:0000256" key="1">
    <source>
        <dbReference type="ARBA" id="ARBA00004191"/>
    </source>
</evidence>
<gene>
    <name evidence="7" type="ORF">CONPUDRAFT_78645</name>
</gene>
<accession>A0A5M3N484</accession>
<evidence type="ECO:0000256" key="2">
    <source>
        <dbReference type="ARBA" id="ARBA00010446"/>
    </source>
</evidence>